<comment type="caution">
    <text evidence="1">The sequence shown here is derived from an EMBL/GenBank/DDBJ whole genome shotgun (WGS) entry which is preliminary data.</text>
</comment>
<name>A0ABP7IY85_9ACTN</name>
<protein>
    <recommendedName>
        <fullName evidence="3">Secreted protein</fullName>
    </recommendedName>
</protein>
<dbReference type="EMBL" id="BAAAZR010000028">
    <property type="protein sequence ID" value="GAA3829373.1"/>
    <property type="molecule type" value="Genomic_DNA"/>
</dbReference>
<keyword evidence="2" id="KW-1185">Reference proteome</keyword>
<sequence length="181" mass="19794">MTEEPTTHQDGNAMKLIPGIHAGRRIASAAALLSLAIVGAAPAAGAESANLARYISGTLVIETNDYEPGFWADDEHCRQTIRLSRPVTGTVSYRPNAKCGGEIRTEVFATHKLVSNGNILTTGRVDFYEGATSNTNELSHSVAYQFYLWAGQSTQYKIKVWNFREGQPRDWALVTYNVSNA</sequence>
<reference evidence="2" key="1">
    <citation type="journal article" date="2019" name="Int. J. Syst. Evol. Microbiol.">
        <title>The Global Catalogue of Microorganisms (GCM) 10K type strain sequencing project: providing services to taxonomists for standard genome sequencing and annotation.</title>
        <authorList>
            <consortium name="The Broad Institute Genomics Platform"/>
            <consortium name="The Broad Institute Genome Sequencing Center for Infectious Disease"/>
            <person name="Wu L."/>
            <person name="Ma J."/>
        </authorList>
    </citation>
    <scope>NUCLEOTIDE SEQUENCE [LARGE SCALE GENOMIC DNA]</scope>
    <source>
        <strain evidence="2">JCM 16908</strain>
    </source>
</reference>
<evidence type="ECO:0008006" key="3">
    <source>
        <dbReference type="Google" id="ProtNLM"/>
    </source>
</evidence>
<accession>A0ABP7IY85</accession>
<evidence type="ECO:0000313" key="1">
    <source>
        <dbReference type="EMBL" id="GAA3829373.1"/>
    </source>
</evidence>
<dbReference type="Proteomes" id="UP001500888">
    <property type="component" value="Unassembled WGS sequence"/>
</dbReference>
<organism evidence="1 2">
    <name type="scientific">Sphaerisporangium flaviroseum</name>
    <dbReference type="NCBI Taxonomy" id="509199"/>
    <lineage>
        <taxon>Bacteria</taxon>
        <taxon>Bacillati</taxon>
        <taxon>Actinomycetota</taxon>
        <taxon>Actinomycetes</taxon>
        <taxon>Streptosporangiales</taxon>
        <taxon>Streptosporangiaceae</taxon>
        <taxon>Sphaerisporangium</taxon>
    </lineage>
</organism>
<proteinExistence type="predicted"/>
<gene>
    <name evidence="1" type="ORF">GCM10022226_57800</name>
</gene>
<evidence type="ECO:0000313" key="2">
    <source>
        <dbReference type="Proteomes" id="UP001500888"/>
    </source>
</evidence>